<protein>
    <submittedName>
        <fullName evidence="2">Uncharacterized protein</fullName>
    </submittedName>
</protein>
<evidence type="ECO:0000313" key="2">
    <source>
        <dbReference type="EMBL" id="MBO0654134.1"/>
    </source>
</evidence>
<dbReference type="EMBL" id="JAFMOF010000002">
    <property type="protein sequence ID" value="MBO0654134.1"/>
    <property type="molecule type" value="Genomic_DNA"/>
</dbReference>
<gene>
    <name evidence="2" type="ORF">J1792_15545</name>
</gene>
<reference evidence="2" key="1">
    <citation type="submission" date="2021-03" db="EMBL/GenBank/DDBJ databases">
        <title>Streptomyces strains.</title>
        <authorList>
            <person name="Lund M.B."/>
            <person name="Toerring T."/>
        </authorList>
    </citation>
    <scope>NUCLEOTIDE SEQUENCE</scope>
    <source>
        <strain evidence="2">JCM 4242</strain>
    </source>
</reference>
<name>A0A939JS00_9ACTN</name>
<evidence type="ECO:0000313" key="3">
    <source>
        <dbReference type="Proteomes" id="UP000664781"/>
    </source>
</evidence>
<comment type="caution">
    <text evidence="2">The sequence shown here is derived from an EMBL/GenBank/DDBJ whole genome shotgun (WGS) entry which is preliminary data.</text>
</comment>
<dbReference type="AlphaFoldDB" id="A0A939JS00"/>
<dbReference type="Proteomes" id="UP000664781">
    <property type="component" value="Unassembled WGS sequence"/>
</dbReference>
<keyword evidence="3" id="KW-1185">Reference proteome</keyword>
<dbReference type="RefSeq" id="WP_207247845.1">
    <property type="nucleotide sequence ID" value="NZ_JAFMOF010000002.1"/>
</dbReference>
<sequence>MVLTVTAGLAPAGAAVAGEAGLRAEAGGVSLSAVAGSLPRALPALAPSRPDVGVLEVAVPGGAVRARVTDGGAGCLSVTTRLVAADIGWWPACGRPRPALPVRRLPAPPVAPPPAPAPPQPPPPRVTPVRPAPAPVPAAPEAAALVAEPPPPPSAPPVAAKVVSPARVRLAPHRVRRHYVAALGKPPVRGTSMVTLTLMITAPAVLAAAMLRPRSGGGGGRRR</sequence>
<organism evidence="2 3">
    <name type="scientific">Streptomyces triculaminicus</name>
    <dbReference type="NCBI Taxonomy" id="2816232"/>
    <lineage>
        <taxon>Bacteria</taxon>
        <taxon>Bacillati</taxon>
        <taxon>Actinomycetota</taxon>
        <taxon>Actinomycetes</taxon>
        <taxon>Kitasatosporales</taxon>
        <taxon>Streptomycetaceae</taxon>
        <taxon>Streptomyces</taxon>
    </lineage>
</organism>
<accession>A0A939JS00</accession>
<proteinExistence type="predicted"/>
<feature type="region of interest" description="Disordered" evidence="1">
    <location>
        <begin position="110"/>
        <end position="136"/>
    </location>
</feature>
<evidence type="ECO:0000256" key="1">
    <source>
        <dbReference type="SAM" id="MobiDB-lite"/>
    </source>
</evidence>